<proteinExistence type="predicted"/>
<evidence type="ECO:0000313" key="2">
    <source>
        <dbReference type="Proteomes" id="UP001190700"/>
    </source>
</evidence>
<sequence length="228" mass="26108">MPGTTTCLVYGRGPSYLTLDINESNYDRIIKLKRCDCSRDPNRRCDVLVLYKDELHLNDAKEYDVHTCPVLKVWEFSPLVAVEEKNRPVHDHLKNKSVSIINGSAPGFRLLARRFGFEIDRYPRFSTGLAAILEALRVCAHPVTIVAFDNIAHNKSFGEYDNPSRLGCIRNMRCERQHDIAKEFEVIQVLKRIGAIRVPNITRVPERYESSAKIVIAQKGRSNISRRI</sequence>
<keyword evidence="2" id="KW-1185">Reference proteome</keyword>
<reference evidence="1 2" key="1">
    <citation type="journal article" date="2015" name="Genome Biol. Evol.">
        <title>Comparative Genomics of a Bacterivorous Green Alga Reveals Evolutionary Causalities and Consequences of Phago-Mixotrophic Mode of Nutrition.</title>
        <authorList>
            <person name="Burns J.A."/>
            <person name="Paasch A."/>
            <person name="Narechania A."/>
            <person name="Kim E."/>
        </authorList>
    </citation>
    <scope>NUCLEOTIDE SEQUENCE [LARGE SCALE GENOMIC DNA]</scope>
    <source>
        <strain evidence="1 2">PLY_AMNH</strain>
    </source>
</reference>
<dbReference type="Proteomes" id="UP001190700">
    <property type="component" value="Unassembled WGS sequence"/>
</dbReference>
<name>A0AAE0L0I0_9CHLO</name>
<dbReference type="AlphaFoldDB" id="A0AAE0L0I0"/>
<accession>A0AAE0L0I0</accession>
<comment type="caution">
    <text evidence="1">The sequence shown here is derived from an EMBL/GenBank/DDBJ whole genome shotgun (WGS) entry which is preliminary data.</text>
</comment>
<dbReference type="EMBL" id="LGRX02012419">
    <property type="protein sequence ID" value="KAK3267422.1"/>
    <property type="molecule type" value="Genomic_DNA"/>
</dbReference>
<gene>
    <name evidence="1" type="ORF">CYMTET_24020</name>
</gene>
<protein>
    <submittedName>
        <fullName evidence="1">Uncharacterized protein</fullName>
    </submittedName>
</protein>
<organism evidence="1 2">
    <name type="scientific">Cymbomonas tetramitiformis</name>
    <dbReference type="NCBI Taxonomy" id="36881"/>
    <lineage>
        <taxon>Eukaryota</taxon>
        <taxon>Viridiplantae</taxon>
        <taxon>Chlorophyta</taxon>
        <taxon>Pyramimonadophyceae</taxon>
        <taxon>Pyramimonadales</taxon>
        <taxon>Pyramimonadaceae</taxon>
        <taxon>Cymbomonas</taxon>
    </lineage>
</organism>
<evidence type="ECO:0000313" key="1">
    <source>
        <dbReference type="EMBL" id="KAK3267422.1"/>
    </source>
</evidence>